<dbReference type="Proteomes" id="UP000184112">
    <property type="component" value="Unassembled WGS sequence"/>
</dbReference>
<dbReference type="Gene3D" id="3.30.420.10">
    <property type="entry name" value="Ribonuclease H-like superfamily/Ribonuclease H"/>
    <property type="match status" value="1"/>
</dbReference>
<proteinExistence type="predicted"/>
<dbReference type="SUPFAM" id="SSF53098">
    <property type="entry name" value="Ribonuclease H-like"/>
    <property type="match status" value="1"/>
</dbReference>
<evidence type="ECO:0000313" key="1">
    <source>
        <dbReference type="EMBL" id="SHG32930.1"/>
    </source>
</evidence>
<organism evidence="1 2">
    <name type="scientific">Flavobacterium johnsoniae</name>
    <name type="common">Cytophaga johnsonae</name>
    <dbReference type="NCBI Taxonomy" id="986"/>
    <lineage>
        <taxon>Bacteria</taxon>
        <taxon>Pseudomonadati</taxon>
        <taxon>Bacteroidota</taxon>
        <taxon>Flavobacteriia</taxon>
        <taxon>Flavobacteriales</taxon>
        <taxon>Flavobacteriaceae</taxon>
        <taxon>Flavobacterium</taxon>
    </lineage>
</organism>
<accession>A0A1M5IY86</accession>
<sequence>MQINAKNMFEYQQNTICVAGAWLYSEGIMTESNYKYLCSNGKMKKVTIGGNGRKAMVAYESIPDRFKKIIREKGIDPYASVKNIVFGDYMNWDFKAEQYFRDYLLDNGLHLPEEKQKEYTHQAIMFNAVKHISTNVIIQKRFGGKKQMWERMLEAISNLPETWMHTRYKNVVSFKRAIQKYEKDGYVSIVSGKWLNSNPSKIVEDVADFILSQYCLPIKYTITEVLKIYDSVREAKGWKTLSERAVGAWLEKSEQKRIWMLARDGKEEYMKHFGHTVTRKRTEWFPNAWWAIDGTKLDLVHFANNKQKMAAELKINVVFDVYSEKIIGWDIAYSENHASHFRAIKMAVNESGCRPFLFTYDKQSGHTSNRMQDLYDKLPAKGGTHYSHKVGRKSSPAEQIFKRLQQQVISKMWFSDKQGIKVRTATNKPNTDFIVEYKNALPTVDEFNKIFSALVNKWNAGKQEDWEFNRIEMYNQETEHREEINIMDQLSMFWIDETKVKKYYAHGMPLTVEGKDYLYEVYDETNNVDLNFRQKYVGESLIVRYDPERLDEFVGLYELTPSGEKRFIAYAQSKRMHESIPVLMKDNSKALLLQDISVRDQELKRDQEAYEMLIQRTGIDRESLIEEQELMVKFQGHLPKEEQMSTDSNGFYSRF</sequence>
<dbReference type="EMBL" id="FQWH01000002">
    <property type="protein sequence ID" value="SHG32930.1"/>
    <property type="molecule type" value="Genomic_DNA"/>
</dbReference>
<gene>
    <name evidence="1" type="ORF">SAMN05444388_102291</name>
</gene>
<dbReference type="InterPro" id="IPR012337">
    <property type="entry name" value="RNaseH-like_sf"/>
</dbReference>
<reference evidence="1 2" key="1">
    <citation type="submission" date="2016-11" db="EMBL/GenBank/DDBJ databases">
        <authorList>
            <person name="Jaros S."/>
            <person name="Januszkiewicz K."/>
            <person name="Wedrychowicz H."/>
        </authorList>
    </citation>
    <scope>NUCLEOTIDE SEQUENCE [LARGE SCALE GENOMIC DNA]</scope>
    <source>
        <strain evidence="1 2">DSM 6792</strain>
    </source>
</reference>
<dbReference type="InterPro" id="IPR036397">
    <property type="entry name" value="RNaseH_sf"/>
</dbReference>
<evidence type="ECO:0000313" key="2">
    <source>
        <dbReference type="Proteomes" id="UP000184112"/>
    </source>
</evidence>
<dbReference type="GO" id="GO:0003676">
    <property type="term" value="F:nucleic acid binding"/>
    <property type="evidence" value="ECO:0007669"/>
    <property type="project" value="InterPro"/>
</dbReference>
<evidence type="ECO:0008006" key="3">
    <source>
        <dbReference type="Google" id="ProtNLM"/>
    </source>
</evidence>
<protein>
    <recommendedName>
        <fullName evidence="3">Integrase catalytic domain-containing protein</fullName>
    </recommendedName>
</protein>
<name>A0A1M5IY86_FLAJO</name>
<dbReference type="AlphaFoldDB" id="A0A1M5IY86"/>